<dbReference type="GO" id="GO:0005737">
    <property type="term" value="C:cytoplasm"/>
    <property type="evidence" value="ECO:0007669"/>
    <property type="project" value="UniProtKB-SubCell"/>
</dbReference>
<evidence type="ECO:0000313" key="10">
    <source>
        <dbReference type="Proteomes" id="UP000077926"/>
    </source>
</evidence>
<dbReference type="Pfam" id="PF03830">
    <property type="entry name" value="PTSIIB_sorb"/>
    <property type="match status" value="1"/>
</dbReference>
<dbReference type="SUPFAM" id="SSF52728">
    <property type="entry name" value="PTS IIb component"/>
    <property type="match status" value="1"/>
</dbReference>
<keyword evidence="10" id="KW-1185">Reference proteome</keyword>
<dbReference type="GO" id="GO:0016301">
    <property type="term" value="F:kinase activity"/>
    <property type="evidence" value="ECO:0007669"/>
    <property type="project" value="UniProtKB-KW"/>
</dbReference>
<evidence type="ECO:0000259" key="8">
    <source>
        <dbReference type="PROSITE" id="PS51101"/>
    </source>
</evidence>
<evidence type="ECO:0000313" key="9">
    <source>
        <dbReference type="EMBL" id="AOH55421.1"/>
    </source>
</evidence>
<evidence type="ECO:0000256" key="2">
    <source>
        <dbReference type="ARBA" id="ARBA00022448"/>
    </source>
</evidence>
<organism evidence="9 10">
    <name type="scientific">Peribacillus muralis</name>
    <dbReference type="NCBI Taxonomy" id="264697"/>
    <lineage>
        <taxon>Bacteria</taxon>
        <taxon>Bacillati</taxon>
        <taxon>Bacillota</taxon>
        <taxon>Bacilli</taxon>
        <taxon>Bacillales</taxon>
        <taxon>Bacillaceae</taxon>
        <taxon>Peribacillus</taxon>
    </lineage>
</organism>
<dbReference type="RefSeq" id="WP_064462882.1">
    <property type="nucleotide sequence ID" value="NZ_CP017080.1"/>
</dbReference>
<dbReference type="PROSITE" id="PS51101">
    <property type="entry name" value="PTS_EIIB_TYPE_4"/>
    <property type="match status" value="1"/>
</dbReference>
<dbReference type="Proteomes" id="UP000077926">
    <property type="component" value="Chromosome"/>
</dbReference>
<keyword evidence="6" id="KW-0598">Phosphotransferase system</keyword>
<reference evidence="9 10" key="1">
    <citation type="submission" date="2016-08" db="EMBL/GenBank/DDBJ databases">
        <title>Complete genome sequence of Bacillus muralis G25-68, a strain with toxicity to nematodes.</title>
        <authorList>
            <person name="Zheng Z."/>
        </authorList>
    </citation>
    <scope>NUCLEOTIDE SEQUENCE [LARGE SCALE GENOMIC DNA]</scope>
    <source>
        <strain evidence="9 10">G25-68</strain>
    </source>
</reference>
<proteinExistence type="predicted"/>
<gene>
    <name evidence="9" type="ORF">ABE28_013770</name>
</gene>
<keyword evidence="7" id="KW-0418">Kinase</keyword>
<protein>
    <recommendedName>
        <fullName evidence="8">PTS EIIB type-4 domain-containing protein</fullName>
    </recommendedName>
</protein>
<dbReference type="AlphaFoldDB" id="A0A1B3XQE6"/>
<dbReference type="GO" id="GO:0009401">
    <property type="term" value="P:phosphoenolpyruvate-dependent sugar phosphotransferase system"/>
    <property type="evidence" value="ECO:0007669"/>
    <property type="project" value="UniProtKB-KW"/>
</dbReference>
<comment type="subcellular location">
    <subcellularLocation>
        <location evidence="1">Cytoplasm</location>
    </subcellularLocation>
</comment>
<name>A0A1B3XQE6_9BACI</name>
<keyword evidence="5" id="KW-0808">Transferase</keyword>
<evidence type="ECO:0000256" key="7">
    <source>
        <dbReference type="ARBA" id="ARBA00022777"/>
    </source>
</evidence>
<evidence type="ECO:0000256" key="4">
    <source>
        <dbReference type="ARBA" id="ARBA00022597"/>
    </source>
</evidence>
<sequence length="156" mass="17403">MSIVITRIDERLIHGQVAYSWSVAYQVTEYLVIDDEAANDPTQILLLSMAVPSGKKHAILSVENAVRYLAAQPESVKTFIVVKSPHVLLSLIEKGITLPSINVGGMYYKPGKQEISKTVYLDEEDRDVFRKIRGHGIACEIRTSPSDKSIDLFTKI</sequence>
<accession>A0A1B3XQE6</accession>
<dbReference type="EMBL" id="CP017080">
    <property type="protein sequence ID" value="AOH55421.1"/>
    <property type="molecule type" value="Genomic_DNA"/>
</dbReference>
<feature type="domain" description="PTS EIIB type-4" evidence="8">
    <location>
        <begin position="1"/>
        <end position="156"/>
    </location>
</feature>
<dbReference type="GO" id="GO:0008982">
    <property type="term" value="F:protein-N(PI)-phosphohistidine-sugar phosphotransferase activity"/>
    <property type="evidence" value="ECO:0007669"/>
    <property type="project" value="InterPro"/>
</dbReference>
<evidence type="ECO:0000256" key="1">
    <source>
        <dbReference type="ARBA" id="ARBA00004496"/>
    </source>
</evidence>
<evidence type="ECO:0000256" key="3">
    <source>
        <dbReference type="ARBA" id="ARBA00022490"/>
    </source>
</evidence>
<dbReference type="Gene3D" id="3.40.35.10">
    <property type="entry name" value="Phosphotransferase system, sorbose subfamily IIB component"/>
    <property type="match status" value="1"/>
</dbReference>
<dbReference type="InterPro" id="IPR004720">
    <property type="entry name" value="PTS_IIB_sorbose-sp"/>
</dbReference>
<evidence type="ECO:0000256" key="5">
    <source>
        <dbReference type="ARBA" id="ARBA00022679"/>
    </source>
</evidence>
<evidence type="ECO:0000256" key="6">
    <source>
        <dbReference type="ARBA" id="ARBA00022683"/>
    </source>
</evidence>
<keyword evidence="2" id="KW-0813">Transport</keyword>
<dbReference type="KEGG" id="bmur:ABE28_013770"/>
<dbReference type="InterPro" id="IPR036667">
    <property type="entry name" value="PTS_IIB_sorbose-sp_sf"/>
</dbReference>
<dbReference type="OrthoDB" id="9788818at2"/>
<keyword evidence="3" id="KW-0963">Cytoplasm</keyword>
<keyword evidence="4" id="KW-0762">Sugar transport</keyword>
<dbReference type="STRING" id="264697.ABE28_013770"/>